<feature type="transmembrane region" description="Helical" evidence="1">
    <location>
        <begin position="48"/>
        <end position="70"/>
    </location>
</feature>
<dbReference type="KEGG" id="vg:13842697"/>
<keyword evidence="1" id="KW-0812">Transmembrane</keyword>
<keyword evidence="1" id="KW-0472">Membrane</keyword>
<dbReference type="GeneID" id="13842697"/>
<keyword evidence="3" id="KW-1185">Reference proteome</keyword>
<name>K4EQU1_9BBAC</name>
<evidence type="ECO:0000313" key="3">
    <source>
        <dbReference type="Proteomes" id="UP000201571"/>
    </source>
</evidence>
<dbReference type="EMBL" id="JN408834">
    <property type="protein sequence ID" value="AER41526.1"/>
    <property type="molecule type" value="Genomic_DNA"/>
</dbReference>
<evidence type="ECO:0000313" key="2">
    <source>
        <dbReference type="EMBL" id="AER41526.1"/>
    </source>
</evidence>
<organism evidence="2 3">
    <name type="scientific">Epinotia aporema granulovirus</name>
    <dbReference type="NCBI Taxonomy" id="166056"/>
    <lineage>
        <taxon>Viruses</taxon>
        <taxon>Viruses incertae sedis</taxon>
        <taxon>Naldaviricetes</taxon>
        <taxon>Lefavirales</taxon>
        <taxon>Baculoviridae</taxon>
        <taxon>Betabaculovirus</taxon>
        <taxon>Betabaculovirus epaporemae</taxon>
    </lineage>
</organism>
<dbReference type="Proteomes" id="UP000201571">
    <property type="component" value="Segment"/>
</dbReference>
<reference evidence="2 3" key="1">
    <citation type="journal article" date="2012" name="BMC Genomics">
        <title>Genome of Epinotia aporema granulovirus (EpapGV), a polyorganotropic fast killing betabaculovirus with a novel thymidylate kinase gene.</title>
        <authorList>
            <person name="Ferrelli M.L."/>
            <person name="Salvador R."/>
            <person name="Biedma M.E."/>
            <person name="Berretta M.F."/>
            <person name="Haase S."/>
            <person name="Sciocco-Cap A."/>
            <person name="Ghiringhelli P.D."/>
            <person name="Romanowski V."/>
        </authorList>
    </citation>
    <scope>NUCLEOTIDE SEQUENCE [LARGE SCALE GENOMIC DNA]</scope>
</reference>
<protein>
    <submittedName>
        <fullName evidence="2">Uncharacterized protein</fullName>
    </submittedName>
</protein>
<accession>K4EQU1</accession>
<keyword evidence="1" id="KW-1133">Transmembrane helix</keyword>
<sequence length="88" mass="10059">MNQLKLDMSALVGATVEAIPLKLAYPEPTVVSSSSEPEPYTIQRTNVYLIIFCCIFVLAIVIVIISYLVLSRRRQSIDYYYDDDYEES</sequence>
<dbReference type="RefSeq" id="YP_006908608.1">
    <property type="nucleotide sequence ID" value="NC_018875.1"/>
</dbReference>
<evidence type="ECO:0000256" key="1">
    <source>
        <dbReference type="SAM" id="Phobius"/>
    </source>
</evidence>
<proteinExistence type="predicted"/>